<evidence type="ECO:0000256" key="10">
    <source>
        <dbReference type="RuleBase" id="RU364116"/>
    </source>
</evidence>
<evidence type="ECO:0000256" key="8">
    <source>
        <dbReference type="ARBA" id="ARBA00023014"/>
    </source>
</evidence>
<reference evidence="12 13" key="1">
    <citation type="journal article" date="2013" name="Genome Announc.">
        <title>Complete genome sequence of Myxococcus stipitatus strain DSM 14675, a fruiting myxobacterium.</title>
        <authorList>
            <person name="Huntley S."/>
            <person name="Kneip S."/>
            <person name="Treuner-Lange A."/>
            <person name="Sogaard-Andersen L."/>
        </authorList>
    </citation>
    <scope>NUCLEOTIDE SEQUENCE [LARGE SCALE GENOMIC DNA]</scope>
    <source>
        <strain evidence="13">DSM 14675 / JCM 12634 / Mx s8</strain>
    </source>
</reference>
<dbReference type="InterPro" id="IPR006638">
    <property type="entry name" value="Elp3/MiaA/NifB-like_rSAM"/>
</dbReference>
<evidence type="ECO:0000256" key="3">
    <source>
        <dbReference type="ARBA" id="ARBA00017228"/>
    </source>
</evidence>
<dbReference type="AlphaFoldDB" id="L7UI09"/>
<dbReference type="InterPro" id="IPR004559">
    <property type="entry name" value="HemW-like"/>
</dbReference>
<accession>L7UI09</accession>
<dbReference type="STRING" id="1278073.MYSTI_04799"/>
<protein>
    <recommendedName>
        <fullName evidence="3 10">Heme chaperone HemW</fullName>
    </recommendedName>
</protein>
<dbReference type="Gene3D" id="3.20.20.70">
    <property type="entry name" value="Aldolase class I"/>
    <property type="match status" value="1"/>
</dbReference>
<evidence type="ECO:0000313" key="13">
    <source>
        <dbReference type="Proteomes" id="UP000011131"/>
    </source>
</evidence>
<dbReference type="PATRIC" id="fig|1278073.3.peg.4871"/>
<keyword evidence="6 10" id="KW-0479">Metal-binding</keyword>
<dbReference type="eggNOG" id="COG0635">
    <property type="taxonomic scope" value="Bacteria"/>
</dbReference>
<dbReference type="SMART" id="SM00729">
    <property type="entry name" value="Elp3"/>
    <property type="match status" value="1"/>
</dbReference>
<dbReference type="NCBIfam" id="TIGR00539">
    <property type="entry name" value="hemN_rel"/>
    <property type="match status" value="1"/>
</dbReference>
<dbReference type="GO" id="GO:0005737">
    <property type="term" value="C:cytoplasm"/>
    <property type="evidence" value="ECO:0007669"/>
    <property type="project" value="UniProtKB-SubCell"/>
</dbReference>
<dbReference type="InterPro" id="IPR007197">
    <property type="entry name" value="rSAM"/>
</dbReference>
<evidence type="ECO:0000259" key="11">
    <source>
        <dbReference type="PROSITE" id="PS51918"/>
    </source>
</evidence>
<dbReference type="KEGG" id="msd:MYSTI_04799"/>
<evidence type="ECO:0000256" key="7">
    <source>
        <dbReference type="ARBA" id="ARBA00023004"/>
    </source>
</evidence>
<keyword evidence="9 10" id="KW-0143">Chaperone</keyword>
<dbReference type="Proteomes" id="UP000011131">
    <property type="component" value="Chromosome"/>
</dbReference>
<dbReference type="PANTHER" id="PTHR13932">
    <property type="entry name" value="COPROPORPHYRINIGEN III OXIDASE"/>
    <property type="match status" value="1"/>
</dbReference>
<dbReference type="Pfam" id="PF06969">
    <property type="entry name" value="HemN_C"/>
    <property type="match status" value="1"/>
</dbReference>
<keyword evidence="4 10" id="KW-0349">Heme</keyword>
<keyword evidence="13" id="KW-1185">Reference proteome</keyword>
<comment type="similarity">
    <text evidence="2">Belongs to the anaerobic coproporphyrinogen-III oxidase family. HemW subfamily.</text>
</comment>
<dbReference type="EMBL" id="CP004025">
    <property type="protein sequence ID" value="AGC46089.1"/>
    <property type="molecule type" value="Genomic_DNA"/>
</dbReference>
<organism evidence="12 13">
    <name type="scientific">Myxococcus stipitatus (strain DSM 14675 / JCM 12634 / Mx s8)</name>
    <dbReference type="NCBI Taxonomy" id="1278073"/>
    <lineage>
        <taxon>Bacteria</taxon>
        <taxon>Pseudomonadati</taxon>
        <taxon>Myxococcota</taxon>
        <taxon>Myxococcia</taxon>
        <taxon>Myxococcales</taxon>
        <taxon>Cystobacterineae</taxon>
        <taxon>Myxococcaceae</taxon>
        <taxon>Myxococcus</taxon>
    </lineage>
</organism>
<gene>
    <name evidence="12" type="ordered locus">MYSTI_04799</name>
</gene>
<dbReference type="CDD" id="cd01335">
    <property type="entry name" value="Radical_SAM"/>
    <property type="match status" value="1"/>
</dbReference>
<evidence type="ECO:0000256" key="6">
    <source>
        <dbReference type="ARBA" id="ARBA00022723"/>
    </source>
</evidence>
<dbReference type="InterPro" id="IPR034505">
    <property type="entry name" value="Coproporphyrinogen-III_oxidase"/>
</dbReference>
<dbReference type="InterPro" id="IPR010723">
    <property type="entry name" value="HemN_C"/>
</dbReference>
<dbReference type="GO" id="GO:0004109">
    <property type="term" value="F:coproporphyrinogen oxidase activity"/>
    <property type="evidence" value="ECO:0007669"/>
    <property type="project" value="InterPro"/>
</dbReference>
<keyword evidence="10" id="KW-0004">4Fe-4S</keyword>
<dbReference type="HOGENOM" id="CLU_027579_3_1_7"/>
<feature type="domain" description="Radical SAM core" evidence="11">
    <location>
        <begin position="42"/>
        <end position="278"/>
    </location>
</feature>
<evidence type="ECO:0000256" key="4">
    <source>
        <dbReference type="ARBA" id="ARBA00022617"/>
    </source>
</evidence>
<keyword evidence="5 10" id="KW-0949">S-adenosyl-L-methionine</keyword>
<dbReference type="GO" id="GO:0046872">
    <property type="term" value="F:metal ion binding"/>
    <property type="evidence" value="ECO:0007669"/>
    <property type="project" value="UniProtKB-UniRule"/>
</dbReference>
<keyword evidence="7 10" id="KW-0408">Iron</keyword>
<proteinExistence type="inferred from homology"/>
<evidence type="ECO:0000256" key="2">
    <source>
        <dbReference type="ARBA" id="ARBA00006100"/>
    </source>
</evidence>
<comment type="subcellular location">
    <subcellularLocation>
        <location evidence="10">Cytoplasm</location>
    </subcellularLocation>
</comment>
<dbReference type="GO" id="GO:0051539">
    <property type="term" value="F:4 iron, 4 sulfur cluster binding"/>
    <property type="evidence" value="ECO:0007669"/>
    <property type="project" value="UniProtKB-UniRule"/>
</dbReference>
<keyword evidence="10" id="KW-0963">Cytoplasm</keyword>
<comment type="function">
    <text evidence="10">Probably acts as a heme chaperone, transferring heme to an unknown acceptor. Binds one molecule of heme per monomer, possibly covalently. Binds 1 [4Fe-4S] cluster. The cluster is coordinated with 3 cysteines and an exchangeable S-adenosyl-L-methionine.</text>
</comment>
<evidence type="ECO:0000256" key="1">
    <source>
        <dbReference type="ARBA" id="ARBA00001966"/>
    </source>
</evidence>
<keyword evidence="8 10" id="KW-0411">Iron-sulfur</keyword>
<dbReference type="PROSITE" id="PS51918">
    <property type="entry name" value="RADICAL_SAM"/>
    <property type="match status" value="1"/>
</dbReference>
<comment type="cofactor">
    <cofactor evidence="1">
        <name>[4Fe-4S] cluster</name>
        <dbReference type="ChEBI" id="CHEBI:49883"/>
    </cofactor>
</comment>
<dbReference type="SUPFAM" id="SSF102114">
    <property type="entry name" value="Radical SAM enzymes"/>
    <property type="match status" value="1"/>
</dbReference>
<dbReference type="SFLD" id="SFLDF00562">
    <property type="entry name" value="HemN-like__clustered_with_heat"/>
    <property type="match status" value="1"/>
</dbReference>
<dbReference type="InterPro" id="IPR013785">
    <property type="entry name" value="Aldolase_TIM"/>
</dbReference>
<dbReference type="RefSeq" id="WP_015350345.1">
    <property type="nucleotide sequence ID" value="NC_020126.1"/>
</dbReference>
<dbReference type="SFLD" id="SFLDS00029">
    <property type="entry name" value="Radical_SAM"/>
    <property type="match status" value="1"/>
</dbReference>
<dbReference type="GO" id="GO:0006779">
    <property type="term" value="P:porphyrin-containing compound biosynthetic process"/>
    <property type="evidence" value="ECO:0007669"/>
    <property type="project" value="InterPro"/>
</dbReference>
<evidence type="ECO:0000256" key="9">
    <source>
        <dbReference type="ARBA" id="ARBA00023186"/>
    </source>
</evidence>
<name>L7UI09_MYXSD</name>
<evidence type="ECO:0000256" key="5">
    <source>
        <dbReference type="ARBA" id="ARBA00022691"/>
    </source>
</evidence>
<sequence>MESSFPLYRYWSDYPKRDVEYVRWYPPTMQAVDGETILEALGRGPEAAAFYLHIPFCKDVCPYCPFNKYRMRDDRAKAFMDGVFREIDLVAAQRHKRGTKTSGGYFGGGTPTAMETPDLLRLIEHTLERLPPERGSEVTMEANPDTVDLEKLRQLRASGINRISFGVQSFRPEFLKILGRTHGVDGAVKAIELARQAGFDNIAIDLIYRVPGQTVPLWEADLRKALELGVDHISTYCLFLDPGTRLYNETLMGHVAAYPPESEEVAMYQATQQVLGAAGFVHYTINDFARRMGRRSEHHLMNWQAPQRSYAGMGPGAFSYTEGDESFIYCTIHSLQEYLDVLKEGRLPVRLANRLTPDERRSRYMVMGLRCLSVSKAGFRRRFGQEMTDVFGPPIEQLKEWGLLDEDGEQVFMTERGRHFASNVLKAFYTPANRGKPQAIGVELLAGKGLSLVSVGGQQRTETGT</sequence>
<dbReference type="InterPro" id="IPR058240">
    <property type="entry name" value="rSAM_sf"/>
</dbReference>
<dbReference type="Pfam" id="PF04055">
    <property type="entry name" value="Radical_SAM"/>
    <property type="match status" value="1"/>
</dbReference>
<evidence type="ECO:0000313" key="12">
    <source>
        <dbReference type="EMBL" id="AGC46089.1"/>
    </source>
</evidence>
<dbReference type="PANTHER" id="PTHR13932:SF5">
    <property type="entry name" value="RADICAL S-ADENOSYL METHIONINE DOMAIN-CONTAINING PROTEIN 1, MITOCHONDRIAL"/>
    <property type="match status" value="1"/>
</dbReference>
<dbReference type="SFLD" id="SFLDG01065">
    <property type="entry name" value="anaerobic_coproporphyrinogen-I"/>
    <property type="match status" value="1"/>
</dbReference>